<keyword evidence="3" id="KW-1185">Reference proteome</keyword>
<dbReference type="AlphaFoldDB" id="A0A916Y033"/>
<evidence type="ECO:0000313" key="3">
    <source>
        <dbReference type="Proteomes" id="UP000633205"/>
    </source>
</evidence>
<accession>A0A916Y033</accession>
<organism evidence="2 3">
    <name type="scientific">Microbacterium faecale</name>
    <dbReference type="NCBI Taxonomy" id="1804630"/>
    <lineage>
        <taxon>Bacteria</taxon>
        <taxon>Bacillati</taxon>
        <taxon>Actinomycetota</taxon>
        <taxon>Actinomycetes</taxon>
        <taxon>Micrococcales</taxon>
        <taxon>Microbacteriaceae</taxon>
        <taxon>Microbacterium</taxon>
    </lineage>
</organism>
<dbReference type="InterPro" id="IPR032710">
    <property type="entry name" value="NTF2-like_dom_sf"/>
</dbReference>
<comment type="caution">
    <text evidence="2">The sequence shown here is derived from an EMBL/GenBank/DDBJ whole genome shotgun (WGS) entry which is preliminary data.</text>
</comment>
<gene>
    <name evidence="2" type="ORF">GCM10010915_00680</name>
</gene>
<name>A0A916Y033_9MICO</name>
<dbReference type="SUPFAM" id="SSF54427">
    <property type="entry name" value="NTF2-like"/>
    <property type="match status" value="1"/>
</dbReference>
<reference evidence="2" key="2">
    <citation type="submission" date="2020-09" db="EMBL/GenBank/DDBJ databases">
        <authorList>
            <person name="Sun Q."/>
            <person name="Zhou Y."/>
        </authorList>
    </citation>
    <scope>NUCLEOTIDE SEQUENCE</scope>
    <source>
        <strain evidence="2">CGMCC 1.15152</strain>
    </source>
</reference>
<evidence type="ECO:0000259" key="1">
    <source>
        <dbReference type="Pfam" id="PF13577"/>
    </source>
</evidence>
<dbReference type="Proteomes" id="UP000633205">
    <property type="component" value="Unassembled WGS sequence"/>
</dbReference>
<dbReference type="Gene3D" id="3.10.450.50">
    <property type="match status" value="1"/>
</dbReference>
<dbReference type="EMBL" id="BMHO01000001">
    <property type="protein sequence ID" value="GGD24592.1"/>
    <property type="molecule type" value="Genomic_DNA"/>
</dbReference>
<protein>
    <recommendedName>
        <fullName evidence="1">SnoaL-like domain-containing protein</fullName>
    </recommendedName>
</protein>
<proteinExistence type="predicted"/>
<feature type="domain" description="SnoaL-like" evidence="1">
    <location>
        <begin position="18"/>
        <end position="147"/>
    </location>
</feature>
<dbReference type="Pfam" id="PF13577">
    <property type="entry name" value="SnoaL_4"/>
    <property type="match status" value="1"/>
</dbReference>
<evidence type="ECO:0000313" key="2">
    <source>
        <dbReference type="EMBL" id="GGD24592.1"/>
    </source>
</evidence>
<reference evidence="2" key="1">
    <citation type="journal article" date="2014" name="Int. J. Syst. Evol. Microbiol.">
        <title>Complete genome sequence of Corynebacterium casei LMG S-19264T (=DSM 44701T), isolated from a smear-ripened cheese.</title>
        <authorList>
            <consortium name="US DOE Joint Genome Institute (JGI-PGF)"/>
            <person name="Walter F."/>
            <person name="Albersmeier A."/>
            <person name="Kalinowski J."/>
            <person name="Ruckert C."/>
        </authorList>
    </citation>
    <scope>NUCLEOTIDE SEQUENCE</scope>
    <source>
        <strain evidence="2">CGMCC 1.15152</strain>
    </source>
</reference>
<dbReference type="InterPro" id="IPR037401">
    <property type="entry name" value="SnoaL-like"/>
</dbReference>
<dbReference type="RefSeq" id="WP_188710346.1">
    <property type="nucleotide sequence ID" value="NZ_BMHO01000001.1"/>
</dbReference>
<sequence length="165" mass="17818">MTAWIVPAEIGFESDDRAAIAACQDVAVAFCELLDAGDADAAFTLHTEDLAFFPPGAEAPLGRDAARAAGERMLHAYEGRRTLHVVGNFLGRATGADRIEAQYVVSVYELTQNVDGSAVERDVPAIFAFAHEHAVFRRGAAGAWRYAEQRMLPIAPRDPFAGVTR</sequence>